<gene>
    <name evidence="3" type="ORF">GKJPGBOP_01561</name>
</gene>
<evidence type="ECO:0000313" key="3">
    <source>
        <dbReference type="EMBL" id="GCD41903.1"/>
    </source>
</evidence>
<feature type="chain" id="PRO_5019276671" description="LTD domain-containing protein" evidence="1">
    <location>
        <begin position="28"/>
        <end position="154"/>
    </location>
</feature>
<protein>
    <recommendedName>
        <fullName evidence="2">LTD domain-containing protein</fullName>
    </recommendedName>
</protein>
<dbReference type="Proteomes" id="UP000286746">
    <property type="component" value="Unassembled WGS sequence"/>
</dbReference>
<sequence>MSRSARLAAVALGSAALVTAAALPATAATGSHTLPAPHRSPVVIGAVQADSPGRDDGSNRSLNAEWVTVKNTGHRPVNLKGWTLTSERTHKTYRFRNLRLSGRQEVRVHTGHGRDTWRDVFQDRRDYAWDNRRDTATLRNDHRHVVDTKRWGCR</sequence>
<dbReference type="Pfam" id="PF00932">
    <property type="entry name" value="LTD"/>
    <property type="match status" value="1"/>
</dbReference>
<keyword evidence="1" id="KW-0732">Signal</keyword>
<reference evidence="3 4" key="1">
    <citation type="submission" date="2018-11" db="EMBL/GenBank/DDBJ databases">
        <title>Whole genome sequence of Streptomyces paromomycinus NBRC 15454(T).</title>
        <authorList>
            <person name="Komaki H."/>
            <person name="Tamura T."/>
        </authorList>
    </citation>
    <scope>NUCLEOTIDE SEQUENCE [LARGE SCALE GENOMIC DNA]</scope>
    <source>
        <strain evidence="3 4">NBRC 15454</strain>
    </source>
</reference>
<dbReference type="RefSeq" id="WP_125053134.1">
    <property type="nucleotide sequence ID" value="NZ_BHZD01000001.1"/>
</dbReference>
<dbReference type="PROSITE" id="PS51841">
    <property type="entry name" value="LTD"/>
    <property type="match status" value="1"/>
</dbReference>
<comment type="caution">
    <text evidence="3">The sequence shown here is derived from an EMBL/GenBank/DDBJ whole genome shotgun (WGS) entry which is preliminary data.</text>
</comment>
<keyword evidence="4" id="KW-1185">Reference proteome</keyword>
<evidence type="ECO:0000256" key="1">
    <source>
        <dbReference type="SAM" id="SignalP"/>
    </source>
</evidence>
<dbReference type="Gene3D" id="2.60.40.1260">
    <property type="entry name" value="Lamin Tail domain"/>
    <property type="match status" value="1"/>
</dbReference>
<organism evidence="3 4">
    <name type="scientific">Streptomyces paromomycinus</name>
    <name type="common">Streptomyces rimosus subsp. paromomycinus</name>
    <dbReference type="NCBI Taxonomy" id="92743"/>
    <lineage>
        <taxon>Bacteria</taxon>
        <taxon>Bacillati</taxon>
        <taxon>Actinomycetota</taxon>
        <taxon>Actinomycetes</taxon>
        <taxon>Kitasatosporales</taxon>
        <taxon>Streptomycetaceae</taxon>
        <taxon>Streptomyces</taxon>
    </lineage>
</organism>
<evidence type="ECO:0000259" key="2">
    <source>
        <dbReference type="PROSITE" id="PS51841"/>
    </source>
</evidence>
<feature type="domain" description="LTD" evidence="2">
    <location>
        <begin position="28"/>
        <end position="153"/>
    </location>
</feature>
<dbReference type="SUPFAM" id="SSF74853">
    <property type="entry name" value="Lamin A/C globular tail domain"/>
    <property type="match status" value="1"/>
</dbReference>
<dbReference type="InterPro" id="IPR001322">
    <property type="entry name" value="Lamin_tail_dom"/>
</dbReference>
<dbReference type="AlphaFoldDB" id="A0A401VXU2"/>
<name>A0A401VXU2_STREY</name>
<dbReference type="InterPro" id="IPR036415">
    <property type="entry name" value="Lamin_tail_dom_sf"/>
</dbReference>
<dbReference type="EMBL" id="BHZD01000001">
    <property type="protein sequence ID" value="GCD41903.1"/>
    <property type="molecule type" value="Genomic_DNA"/>
</dbReference>
<feature type="signal peptide" evidence="1">
    <location>
        <begin position="1"/>
        <end position="27"/>
    </location>
</feature>
<evidence type="ECO:0000313" key="4">
    <source>
        <dbReference type="Proteomes" id="UP000286746"/>
    </source>
</evidence>
<proteinExistence type="predicted"/>
<accession>A0A401VXU2</accession>